<protein>
    <submittedName>
        <fullName evidence="8">Peptidase</fullName>
    </submittedName>
</protein>
<dbReference type="Pfam" id="PF01478">
    <property type="entry name" value="Peptidase_A24"/>
    <property type="match status" value="1"/>
</dbReference>
<evidence type="ECO:0000256" key="1">
    <source>
        <dbReference type="ARBA" id="ARBA00004651"/>
    </source>
</evidence>
<dbReference type="OrthoDB" id="5329005at2"/>
<dbReference type="STRING" id="1672749.BJF92_24170"/>
<evidence type="ECO:0000313" key="8">
    <source>
        <dbReference type="EMBL" id="OLP57507.1"/>
    </source>
</evidence>
<dbReference type="Gene3D" id="1.20.120.1220">
    <property type="match status" value="1"/>
</dbReference>
<comment type="subcellular location">
    <subcellularLocation>
        <location evidence="1">Cell membrane</location>
        <topology evidence="1">Multi-pass membrane protein</topology>
    </subcellularLocation>
</comment>
<keyword evidence="3 6" id="KW-0812">Transmembrane</keyword>
<dbReference type="PANTHER" id="PTHR36506">
    <property type="entry name" value="PREFLAGELLIN PEPTIDASE"/>
    <property type="match status" value="1"/>
</dbReference>
<feature type="transmembrane region" description="Helical" evidence="6">
    <location>
        <begin position="55"/>
        <end position="77"/>
    </location>
</feature>
<dbReference type="PANTHER" id="PTHR36506:SF1">
    <property type="entry name" value="PREFLAGELLIN PEPTIDASE"/>
    <property type="match status" value="1"/>
</dbReference>
<organism evidence="8 9">
    <name type="scientific">Xaviernesmea rhizosphaerae</name>
    <dbReference type="NCBI Taxonomy" id="1672749"/>
    <lineage>
        <taxon>Bacteria</taxon>
        <taxon>Pseudomonadati</taxon>
        <taxon>Pseudomonadota</taxon>
        <taxon>Alphaproteobacteria</taxon>
        <taxon>Hyphomicrobiales</taxon>
        <taxon>Rhizobiaceae</taxon>
        <taxon>Rhizobium/Agrobacterium group</taxon>
        <taxon>Xaviernesmea</taxon>
    </lineage>
</organism>
<feature type="transmembrane region" description="Helical" evidence="6">
    <location>
        <begin position="97"/>
        <end position="118"/>
    </location>
</feature>
<dbReference type="EMBL" id="MKIO01000017">
    <property type="protein sequence ID" value="OLP57507.1"/>
    <property type="molecule type" value="Genomic_DNA"/>
</dbReference>
<dbReference type="Proteomes" id="UP000186143">
    <property type="component" value="Unassembled WGS sequence"/>
</dbReference>
<accession>A0A1Q9AQ16</accession>
<dbReference type="GO" id="GO:0004190">
    <property type="term" value="F:aspartic-type endopeptidase activity"/>
    <property type="evidence" value="ECO:0007669"/>
    <property type="project" value="InterPro"/>
</dbReference>
<proteinExistence type="predicted"/>
<reference evidence="8 9" key="1">
    <citation type="submission" date="2016-09" db="EMBL/GenBank/DDBJ databases">
        <title>Rhizobium sp. nov., a novel species isolated from the rice rhizosphere.</title>
        <authorList>
            <person name="Zhao J."/>
            <person name="Zhang X."/>
        </authorList>
    </citation>
    <scope>NUCLEOTIDE SEQUENCE [LARGE SCALE GENOMIC DNA]</scope>
    <source>
        <strain evidence="8 9">MH17</strain>
    </source>
</reference>
<comment type="caution">
    <text evidence="8">The sequence shown here is derived from an EMBL/GenBank/DDBJ whole genome shotgun (WGS) entry which is preliminary data.</text>
</comment>
<evidence type="ECO:0000313" key="9">
    <source>
        <dbReference type="Proteomes" id="UP000186143"/>
    </source>
</evidence>
<dbReference type="AlphaFoldDB" id="A0A1Q9AQ16"/>
<feature type="transmembrane region" description="Helical" evidence="6">
    <location>
        <begin position="30"/>
        <end position="48"/>
    </location>
</feature>
<keyword evidence="4 6" id="KW-1133">Transmembrane helix</keyword>
<dbReference type="GO" id="GO:0005886">
    <property type="term" value="C:plasma membrane"/>
    <property type="evidence" value="ECO:0007669"/>
    <property type="project" value="UniProtKB-SubCell"/>
</dbReference>
<dbReference type="InterPro" id="IPR000045">
    <property type="entry name" value="Prepilin_IV_endopep_pep"/>
</dbReference>
<evidence type="ECO:0000256" key="4">
    <source>
        <dbReference type="ARBA" id="ARBA00022989"/>
    </source>
</evidence>
<sequence>MIQAAIFVVVPLCLAFAAFSDLFTMTIPNRVSAILLATFVVVAPASGMDLSTIGLHLAAGALVFAVCFVLFSLNTMGGGDAKLLTASAVWFGLDASLLDYLLLVSVCGGLLAVVILVLRGQHALLQAYGLRLPATFEAKNKIPYGIAIAIGGFLAYPASPLMQTALSIAAR</sequence>
<evidence type="ECO:0000256" key="6">
    <source>
        <dbReference type="SAM" id="Phobius"/>
    </source>
</evidence>
<evidence type="ECO:0000256" key="2">
    <source>
        <dbReference type="ARBA" id="ARBA00022475"/>
    </source>
</evidence>
<evidence type="ECO:0000256" key="5">
    <source>
        <dbReference type="ARBA" id="ARBA00023136"/>
    </source>
</evidence>
<gene>
    <name evidence="8" type="ORF">BJF92_24170</name>
</gene>
<dbReference type="RefSeq" id="WP_075632992.1">
    <property type="nucleotide sequence ID" value="NZ_MKIO01000017.1"/>
</dbReference>
<keyword evidence="2" id="KW-1003">Cell membrane</keyword>
<dbReference type="InterPro" id="IPR052218">
    <property type="entry name" value="Preflagellin_Peptidase"/>
</dbReference>
<name>A0A1Q9AQ16_9HYPH</name>
<keyword evidence="5 6" id="KW-0472">Membrane</keyword>
<feature type="domain" description="Prepilin type IV endopeptidase peptidase" evidence="7">
    <location>
        <begin position="9"/>
        <end position="112"/>
    </location>
</feature>
<evidence type="ECO:0000256" key="3">
    <source>
        <dbReference type="ARBA" id="ARBA00022692"/>
    </source>
</evidence>
<evidence type="ECO:0000259" key="7">
    <source>
        <dbReference type="Pfam" id="PF01478"/>
    </source>
</evidence>